<keyword evidence="1" id="KW-0472">Membrane</keyword>
<protein>
    <submittedName>
        <fullName evidence="2">Uncharacterized protein</fullName>
    </submittedName>
</protein>
<reference evidence="2 3" key="1">
    <citation type="journal article" date="2007" name="Nature">
        <title>Evolution of genes and genomes on the Drosophila phylogeny.</title>
        <authorList>
            <consortium name="Drosophila 12 Genomes Consortium"/>
            <person name="Clark A.G."/>
            <person name="Eisen M.B."/>
            <person name="Smith D.R."/>
            <person name="Bergman C.M."/>
            <person name="Oliver B."/>
            <person name="Markow T.A."/>
            <person name="Kaufman T.C."/>
            <person name="Kellis M."/>
            <person name="Gelbart W."/>
            <person name="Iyer V.N."/>
            <person name="Pollard D.A."/>
            <person name="Sackton T.B."/>
            <person name="Larracuente A.M."/>
            <person name="Singh N.D."/>
            <person name="Abad J.P."/>
            <person name="Abt D.N."/>
            <person name="Adryan B."/>
            <person name="Aguade M."/>
            <person name="Akashi H."/>
            <person name="Anderson W.W."/>
            <person name="Aquadro C.F."/>
            <person name="Ardell D.H."/>
            <person name="Arguello R."/>
            <person name="Artieri C.G."/>
            <person name="Barbash D.A."/>
            <person name="Barker D."/>
            <person name="Barsanti P."/>
            <person name="Batterham P."/>
            <person name="Batzoglou S."/>
            <person name="Begun D."/>
            <person name="Bhutkar A."/>
            <person name="Blanco E."/>
            <person name="Bosak S.A."/>
            <person name="Bradley R.K."/>
            <person name="Brand A.D."/>
            <person name="Brent M.R."/>
            <person name="Brooks A.N."/>
            <person name="Brown R.H."/>
            <person name="Butlin R.K."/>
            <person name="Caggese C."/>
            <person name="Calvi B.R."/>
            <person name="Bernardo de Carvalho A."/>
            <person name="Caspi A."/>
            <person name="Castrezana S."/>
            <person name="Celniker S.E."/>
            <person name="Chang J.L."/>
            <person name="Chapple C."/>
            <person name="Chatterji S."/>
            <person name="Chinwalla A."/>
            <person name="Civetta A."/>
            <person name="Clifton S.W."/>
            <person name="Comeron J.M."/>
            <person name="Costello J.C."/>
            <person name="Coyne J.A."/>
            <person name="Daub J."/>
            <person name="David R.G."/>
            <person name="Delcher A.L."/>
            <person name="Delehaunty K."/>
            <person name="Do C.B."/>
            <person name="Ebling H."/>
            <person name="Edwards K."/>
            <person name="Eickbush T."/>
            <person name="Evans J.D."/>
            <person name="Filipski A."/>
            <person name="Findeiss S."/>
            <person name="Freyhult E."/>
            <person name="Fulton L."/>
            <person name="Fulton R."/>
            <person name="Garcia A.C."/>
            <person name="Gardiner A."/>
            <person name="Garfield D.A."/>
            <person name="Garvin B.E."/>
            <person name="Gibson G."/>
            <person name="Gilbert D."/>
            <person name="Gnerre S."/>
            <person name="Godfrey J."/>
            <person name="Good R."/>
            <person name="Gotea V."/>
            <person name="Gravely B."/>
            <person name="Greenberg A.J."/>
            <person name="Griffiths-Jones S."/>
            <person name="Gross S."/>
            <person name="Guigo R."/>
            <person name="Gustafson E.A."/>
            <person name="Haerty W."/>
            <person name="Hahn M.W."/>
            <person name="Halligan D.L."/>
            <person name="Halpern A.L."/>
            <person name="Halter G.M."/>
            <person name="Han M.V."/>
            <person name="Heger A."/>
            <person name="Hillier L."/>
            <person name="Hinrichs A.S."/>
            <person name="Holmes I."/>
            <person name="Hoskins R.A."/>
            <person name="Hubisz M.J."/>
            <person name="Hultmark D."/>
            <person name="Huntley M.A."/>
            <person name="Jaffe D.B."/>
            <person name="Jagadeeshan S."/>
            <person name="Jeck W.R."/>
            <person name="Johnson J."/>
            <person name="Jones C.D."/>
            <person name="Jordan W.C."/>
            <person name="Karpen G.H."/>
            <person name="Kataoka E."/>
            <person name="Keightley P.D."/>
            <person name="Kheradpour P."/>
            <person name="Kirkness E.F."/>
            <person name="Koerich L.B."/>
            <person name="Kristiansen K."/>
            <person name="Kudrna D."/>
            <person name="Kulathinal R.J."/>
            <person name="Kumar S."/>
            <person name="Kwok R."/>
            <person name="Lander E."/>
            <person name="Langley C.H."/>
            <person name="Lapoint R."/>
            <person name="Lazzaro B.P."/>
            <person name="Lee S.J."/>
            <person name="Levesque L."/>
            <person name="Li R."/>
            <person name="Lin C.F."/>
            <person name="Lin M.F."/>
            <person name="Lindblad-Toh K."/>
            <person name="Llopart A."/>
            <person name="Long M."/>
            <person name="Low L."/>
            <person name="Lozovsky E."/>
            <person name="Lu J."/>
            <person name="Luo M."/>
            <person name="Machado C.A."/>
            <person name="Makalowski W."/>
            <person name="Marzo M."/>
            <person name="Matsuda M."/>
            <person name="Matzkin L."/>
            <person name="McAllister B."/>
            <person name="McBride C.S."/>
            <person name="McKernan B."/>
            <person name="McKernan K."/>
            <person name="Mendez-Lago M."/>
            <person name="Minx P."/>
            <person name="Mollenhauer M.U."/>
            <person name="Montooth K."/>
            <person name="Mount S.M."/>
            <person name="Mu X."/>
            <person name="Myers E."/>
            <person name="Negre B."/>
            <person name="Newfeld S."/>
            <person name="Nielsen R."/>
            <person name="Noor M.A."/>
            <person name="O'Grady P."/>
            <person name="Pachter L."/>
            <person name="Papaceit M."/>
            <person name="Parisi M.J."/>
            <person name="Parisi M."/>
            <person name="Parts L."/>
            <person name="Pedersen J.S."/>
            <person name="Pesole G."/>
            <person name="Phillippy A.M."/>
            <person name="Ponting C.P."/>
            <person name="Pop M."/>
            <person name="Porcelli D."/>
            <person name="Powell J.R."/>
            <person name="Prohaska S."/>
            <person name="Pruitt K."/>
            <person name="Puig M."/>
            <person name="Quesneville H."/>
            <person name="Ram K.R."/>
            <person name="Rand D."/>
            <person name="Rasmussen M.D."/>
            <person name="Reed L.K."/>
            <person name="Reenan R."/>
            <person name="Reily A."/>
            <person name="Remington K.A."/>
            <person name="Rieger T.T."/>
            <person name="Ritchie M.G."/>
            <person name="Robin C."/>
            <person name="Rogers Y.H."/>
            <person name="Rohde C."/>
            <person name="Rozas J."/>
            <person name="Rubenfield M.J."/>
            <person name="Ruiz A."/>
            <person name="Russo S."/>
            <person name="Salzberg S.L."/>
            <person name="Sanchez-Gracia A."/>
            <person name="Saranga D.J."/>
            <person name="Sato H."/>
            <person name="Schaeffer S.W."/>
            <person name="Schatz M.C."/>
            <person name="Schlenke T."/>
            <person name="Schwartz R."/>
            <person name="Segarra C."/>
            <person name="Singh R.S."/>
            <person name="Sirot L."/>
            <person name="Sirota M."/>
            <person name="Sisneros N.B."/>
            <person name="Smith C.D."/>
            <person name="Smith T.F."/>
            <person name="Spieth J."/>
            <person name="Stage D.E."/>
            <person name="Stark A."/>
            <person name="Stephan W."/>
            <person name="Strausberg R.L."/>
            <person name="Strempel S."/>
            <person name="Sturgill D."/>
            <person name="Sutton G."/>
            <person name="Sutton G.G."/>
            <person name="Tao W."/>
            <person name="Teichmann S."/>
            <person name="Tobari Y.N."/>
            <person name="Tomimura Y."/>
            <person name="Tsolas J.M."/>
            <person name="Valente V.L."/>
            <person name="Venter E."/>
            <person name="Venter J.C."/>
            <person name="Vicario S."/>
            <person name="Vieira F.G."/>
            <person name="Vilella A.J."/>
            <person name="Villasante A."/>
            <person name="Walenz B."/>
            <person name="Wang J."/>
            <person name="Wasserman M."/>
            <person name="Watts T."/>
            <person name="Wilson D."/>
            <person name="Wilson R.K."/>
            <person name="Wing R.A."/>
            <person name="Wolfner M.F."/>
            <person name="Wong A."/>
            <person name="Wong G.K."/>
            <person name="Wu C.I."/>
            <person name="Wu G."/>
            <person name="Yamamoto D."/>
            <person name="Yang H.P."/>
            <person name="Yang S.P."/>
            <person name="Yorke J.A."/>
            <person name="Yoshida K."/>
            <person name="Zdobnov E."/>
            <person name="Zhang P."/>
            <person name="Zhang Y."/>
            <person name="Zimin A.V."/>
            <person name="Baldwin J."/>
            <person name="Abdouelleil A."/>
            <person name="Abdulkadir J."/>
            <person name="Abebe A."/>
            <person name="Abera B."/>
            <person name="Abreu J."/>
            <person name="Acer S.C."/>
            <person name="Aftuck L."/>
            <person name="Alexander A."/>
            <person name="An P."/>
            <person name="Anderson E."/>
            <person name="Anderson S."/>
            <person name="Arachi H."/>
            <person name="Azer M."/>
            <person name="Bachantsang P."/>
            <person name="Barry A."/>
            <person name="Bayul T."/>
            <person name="Berlin A."/>
            <person name="Bessette D."/>
            <person name="Bloom T."/>
            <person name="Blye J."/>
            <person name="Boguslavskiy L."/>
            <person name="Bonnet C."/>
            <person name="Boukhgalter B."/>
            <person name="Bourzgui I."/>
            <person name="Brown A."/>
            <person name="Cahill P."/>
            <person name="Channer S."/>
            <person name="Cheshatsang Y."/>
            <person name="Chuda L."/>
            <person name="Citroen M."/>
            <person name="Collymore A."/>
            <person name="Cooke P."/>
            <person name="Costello M."/>
            <person name="D'Aco K."/>
            <person name="Daza R."/>
            <person name="De Haan G."/>
            <person name="DeGray S."/>
            <person name="DeMaso C."/>
            <person name="Dhargay N."/>
            <person name="Dooley K."/>
            <person name="Dooley E."/>
            <person name="Doricent M."/>
            <person name="Dorje P."/>
            <person name="Dorjee K."/>
            <person name="Dupes A."/>
            <person name="Elong R."/>
            <person name="Falk J."/>
            <person name="Farina A."/>
            <person name="Faro S."/>
            <person name="Ferguson D."/>
            <person name="Fisher S."/>
            <person name="Foley C.D."/>
            <person name="Franke A."/>
            <person name="Friedrich D."/>
            <person name="Gadbois L."/>
            <person name="Gearin G."/>
            <person name="Gearin C.R."/>
            <person name="Giannoukos G."/>
            <person name="Goode T."/>
            <person name="Graham J."/>
            <person name="Grandbois E."/>
            <person name="Grewal S."/>
            <person name="Gyaltsen K."/>
            <person name="Hafez N."/>
            <person name="Hagos B."/>
            <person name="Hall J."/>
            <person name="Henson C."/>
            <person name="Hollinger A."/>
            <person name="Honan T."/>
            <person name="Huard M.D."/>
            <person name="Hughes L."/>
            <person name="Hurhula B."/>
            <person name="Husby M.E."/>
            <person name="Kamat A."/>
            <person name="Kanga B."/>
            <person name="Kashin S."/>
            <person name="Khazanovich D."/>
            <person name="Kisner P."/>
            <person name="Lance K."/>
            <person name="Lara M."/>
            <person name="Lee W."/>
            <person name="Lennon N."/>
            <person name="Letendre F."/>
            <person name="LeVine R."/>
            <person name="Lipovsky A."/>
            <person name="Liu X."/>
            <person name="Liu J."/>
            <person name="Liu S."/>
            <person name="Lokyitsang T."/>
            <person name="Lokyitsang Y."/>
            <person name="Lubonja R."/>
            <person name="Lui A."/>
            <person name="MacDonald P."/>
            <person name="Magnisalis V."/>
            <person name="Maru K."/>
            <person name="Matthews C."/>
            <person name="McCusker W."/>
            <person name="McDonough S."/>
            <person name="Mehta T."/>
            <person name="Meldrim J."/>
            <person name="Meneus L."/>
            <person name="Mihai O."/>
            <person name="Mihalev A."/>
            <person name="Mihova T."/>
            <person name="Mittelman R."/>
            <person name="Mlenga V."/>
            <person name="Montmayeur A."/>
            <person name="Mulrain L."/>
            <person name="Navidi A."/>
            <person name="Naylor J."/>
            <person name="Negash T."/>
            <person name="Nguyen T."/>
            <person name="Nguyen N."/>
            <person name="Nicol R."/>
            <person name="Norbu C."/>
            <person name="Norbu N."/>
            <person name="Novod N."/>
            <person name="O'Neill B."/>
            <person name="Osman S."/>
            <person name="Markiewicz E."/>
            <person name="Oyono O.L."/>
            <person name="Patti C."/>
            <person name="Phunkhang P."/>
            <person name="Pierre F."/>
            <person name="Priest M."/>
            <person name="Raghuraman S."/>
            <person name="Rege F."/>
            <person name="Reyes R."/>
            <person name="Rise C."/>
            <person name="Rogov P."/>
            <person name="Ross K."/>
            <person name="Ryan E."/>
            <person name="Settipalli S."/>
            <person name="Shea T."/>
            <person name="Sherpa N."/>
            <person name="Shi L."/>
            <person name="Shih D."/>
            <person name="Sparrow T."/>
            <person name="Spaulding J."/>
            <person name="Stalker J."/>
            <person name="Stange-Thomann N."/>
            <person name="Stavropoulos S."/>
            <person name="Stone C."/>
            <person name="Strader C."/>
            <person name="Tesfaye S."/>
            <person name="Thomson T."/>
            <person name="Thoulutsang Y."/>
            <person name="Thoulutsang D."/>
            <person name="Topham K."/>
            <person name="Topping I."/>
            <person name="Tsamla T."/>
            <person name="Vassiliev H."/>
            <person name="Vo A."/>
            <person name="Wangchuk T."/>
            <person name="Wangdi T."/>
            <person name="Weiand M."/>
            <person name="Wilkinson J."/>
            <person name="Wilson A."/>
            <person name="Yadav S."/>
            <person name="Young G."/>
            <person name="Yu Q."/>
            <person name="Zembek L."/>
            <person name="Zhong D."/>
            <person name="Zimmer A."/>
            <person name="Zwirko Z."/>
            <person name="Jaffe D.B."/>
            <person name="Alvarez P."/>
            <person name="Brockman W."/>
            <person name="Butler J."/>
            <person name="Chin C."/>
            <person name="Gnerre S."/>
            <person name="Grabherr M."/>
            <person name="Kleber M."/>
            <person name="Mauceli E."/>
            <person name="MacCallum I."/>
        </authorList>
    </citation>
    <scope>NUCLEOTIDE SEQUENCE [LARGE SCALE GENOMIC DNA]</scope>
    <source>
        <strain evidence="3">Tai18E2 / Tucson 14021-0261.01</strain>
    </source>
</reference>
<dbReference type="OrthoDB" id="7872427at2759"/>
<organism evidence="2 3">
    <name type="scientific">Drosophila yakuba</name>
    <name type="common">Fruit fly</name>
    <dbReference type="NCBI Taxonomy" id="7245"/>
    <lineage>
        <taxon>Eukaryota</taxon>
        <taxon>Metazoa</taxon>
        <taxon>Ecdysozoa</taxon>
        <taxon>Arthropoda</taxon>
        <taxon>Hexapoda</taxon>
        <taxon>Insecta</taxon>
        <taxon>Pterygota</taxon>
        <taxon>Neoptera</taxon>
        <taxon>Endopterygota</taxon>
        <taxon>Diptera</taxon>
        <taxon>Brachycera</taxon>
        <taxon>Muscomorpha</taxon>
        <taxon>Ephydroidea</taxon>
        <taxon>Drosophilidae</taxon>
        <taxon>Drosophila</taxon>
        <taxon>Sophophora</taxon>
    </lineage>
</organism>
<keyword evidence="1" id="KW-1133">Transmembrane helix</keyword>
<name>A0A0R1DRK1_DROYA</name>
<sequence length="139" mass="15832">MCCTTNRQCCFFIGVLAILIATLFIGYTLYRLGTTGITHWEEASMVAWTIIIMAAIPLIIGALKEIRYLVVFWIVVTLITGVALIVIEIQIWKTFFYKSSDSAFHILGGIVIVAFVLLICCFIYFPYTYARELEGDYYE</sequence>
<dbReference type="AlphaFoldDB" id="A0A0R1DRK1"/>
<keyword evidence="1" id="KW-0812">Transmembrane</keyword>
<evidence type="ECO:0000256" key="1">
    <source>
        <dbReference type="SAM" id="Phobius"/>
    </source>
</evidence>
<feature type="transmembrane region" description="Helical" evidence="1">
    <location>
        <begin position="70"/>
        <end position="92"/>
    </location>
</feature>
<accession>A0A0R1DRK1</accession>
<proteinExistence type="predicted"/>
<feature type="transmembrane region" description="Helical" evidence="1">
    <location>
        <begin position="9"/>
        <end position="30"/>
    </location>
</feature>
<feature type="transmembrane region" description="Helical" evidence="1">
    <location>
        <begin position="104"/>
        <end position="125"/>
    </location>
</feature>
<reference evidence="2 3" key="2">
    <citation type="journal article" date="2007" name="PLoS Biol.">
        <title>Principles of genome evolution in the Drosophila melanogaster species group.</title>
        <authorList>
            <person name="Ranz J.M."/>
            <person name="Maurin D."/>
            <person name="Chan Y.S."/>
            <person name="von Grotthuss M."/>
            <person name="Hillier L.W."/>
            <person name="Roote J."/>
            <person name="Ashburner M."/>
            <person name="Bergman C.M."/>
        </authorList>
    </citation>
    <scope>NUCLEOTIDE SEQUENCE [LARGE SCALE GENOMIC DNA]</scope>
    <source>
        <strain evidence="3">Tai18E2 / Tucson 14021-0261.01</strain>
    </source>
</reference>
<evidence type="ECO:0000313" key="3">
    <source>
        <dbReference type="Proteomes" id="UP000002282"/>
    </source>
</evidence>
<gene>
    <name evidence="2" type="primary">Dyak\GE28206</name>
    <name evidence="2" type="synonym">GE28206</name>
    <name evidence="2" type="ORF">Dyak_GE28206</name>
</gene>
<keyword evidence="3" id="KW-1185">Reference proteome</keyword>
<evidence type="ECO:0000313" key="2">
    <source>
        <dbReference type="EMBL" id="KRJ99847.1"/>
    </source>
</evidence>
<dbReference type="KEGG" id="dya:Dyak_GE28206"/>
<feature type="transmembrane region" description="Helical" evidence="1">
    <location>
        <begin position="45"/>
        <end position="63"/>
    </location>
</feature>
<dbReference type="Proteomes" id="UP000002282">
    <property type="component" value="Chromosome 2R"/>
</dbReference>
<dbReference type="EMBL" id="CM000158">
    <property type="protein sequence ID" value="KRJ99847.1"/>
    <property type="molecule type" value="Genomic_DNA"/>
</dbReference>